<dbReference type="AlphaFoldDB" id="A0A640TEC2"/>
<dbReference type="EMBL" id="BLIP01000001">
    <property type="protein sequence ID" value="GFE19995.1"/>
    <property type="molecule type" value="Genomic_DNA"/>
</dbReference>
<dbReference type="RefSeq" id="WP_159483960.1">
    <property type="nucleotide sequence ID" value="NZ_BLIP01000001.1"/>
</dbReference>
<gene>
    <name evidence="1" type="ORF">Sliba_04480</name>
    <name evidence="2" type="ORF">STRLI_000521</name>
</gene>
<evidence type="ECO:0000313" key="4">
    <source>
        <dbReference type="Proteomes" id="UP001210609"/>
    </source>
</evidence>
<protein>
    <submittedName>
        <fullName evidence="1">Uncharacterized protein</fullName>
    </submittedName>
</protein>
<dbReference type="EMBL" id="CP114202">
    <property type="protein sequence ID" value="WAT94850.1"/>
    <property type="molecule type" value="Genomic_DNA"/>
</dbReference>
<evidence type="ECO:0000313" key="1">
    <source>
        <dbReference type="EMBL" id="GFE19995.1"/>
    </source>
</evidence>
<reference evidence="2 4" key="2">
    <citation type="submission" date="2022-12" db="EMBL/GenBank/DDBJ databases">
        <authorList>
            <person name="Ruckert C."/>
            <person name="Busche T."/>
            <person name="Kalinowski J."/>
            <person name="Wittmann C."/>
        </authorList>
    </citation>
    <scope>NUCLEOTIDE SEQUENCE [LARGE SCALE GENOMIC DNA]</scope>
    <source>
        <strain evidence="2 4">DSM 40555</strain>
    </source>
</reference>
<evidence type="ECO:0000313" key="2">
    <source>
        <dbReference type="EMBL" id="WAT94850.1"/>
    </source>
</evidence>
<dbReference type="Proteomes" id="UP001210609">
    <property type="component" value="Chromosome"/>
</dbReference>
<dbReference type="Proteomes" id="UP000429552">
    <property type="component" value="Unassembled WGS sequence"/>
</dbReference>
<sequence>MPFCSTPDVPLTAEEIARLSALPDGAHEVKPVLGCELESGHGGPHWAQAQAEDRGADSITNWWLRWDDSIDLREWAHDDTCRVDSTAGDPDHDICLLPVGHAGCHSWAL</sequence>
<proteinExistence type="predicted"/>
<organism evidence="1 3">
    <name type="scientific">Streptomyces nigrescens</name>
    <dbReference type="NCBI Taxonomy" id="1920"/>
    <lineage>
        <taxon>Bacteria</taxon>
        <taxon>Bacillati</taxon>
        <taxon>Actinomycetota</taxon>
        <taxon>Actinomycetes</taxon>
        <taxon>Kitasatosporales</taxon>
        <taxon>Streptomycetaceae</taxon>
        <taxon>Streptomyces</taxon>
    </lineage>
</organism>
<accession>A0A640TEC2</accession>
<evidence type="ECO:0000313" key="3">
    <source>
        <dbReference type="Proteomes" id="UP000429552"/>
    </source>
</evidence>
<keyword evidence="4" id="KW-1185">Reference proteome</keyword>
<reference evidence="1 3" key="1">
    <citation type="submission" date="2019-12" db="EMBL/GenBank/DDBJ databases">
        <title>Whole genome shotgun sequence of Streptomyces libani subsp. libani NBRC 13452.</title>
        <authorList>
            <person name="Ichikawa N."/>
            <person name="Kimura A."/>
            <person name="Kitahashi Y."/>
            <person name="Komaki H."/>
            <person name="Tamura T."/>
        </authorList>
    </citation>
    <scope>NUCLEOTIDE SEQUENCE [LARGE SCALE GENOMIC DNA]</scope>
    <source>
        <strain evidence="1 3">NBRC 13452</strain>
    </source>
</reference>
<name>A0A640TEC2_STRNI</name>